<dbReference type="InterPro" id="IPR006094">
    <property type="entry name" value="Oxid_FAD_bind_N"/>
</dbReference>
<sequence length="481" mass="53237">MSKSSGHSSLGSENALQDPPTLSERYSGIPERLLGKARGVKALVYQNQTKEAHRERLRVPALPDGISPAAFDKAIQELRTQLGDDHVVINDQPLIDGWYMEHPNAHDAFNLFDTEDTVSSATAYPGNTAEVQVIVLWANKHLIPICPISMGRNLGYGGAAPRVRGSVVVDLGKRMNQILDINLDDYTCLVEPGVSFYALYEAVQERGYKHMWIDVPDLGGGSVLGNTLDRGVGYTPYGDHWGMHSGLEVVLPTGEVVRTGMGAMPGSTTWQNFPYAFGPLHDGLFSQSNFGIVTKMGITLMPNPGGSESYMYTFPKEEDLAQLCEIVRPLRISNVLENVAQLKHAIQEVAAMGFPRSDYYQGEGTIPMDVVRRELRKLPCGECTWIYYGTAYGPEHIRKSKLAMIDSEFKKVPGARGIDPATIPENSYFWARHRVASGVPDLHELAWLNWLPNGAHVFFSPHVLLEQQCSGQTEREAQRRA</sequence>
<dbReference type="Gene3D" id="3.40.462.10">
    <property type="entry name" value="FAD-linked oxidases, C-terminal domain"/>
    <property type="match status" value="1"/>
</dbReference>
<evidence type="ECO:0000256" key="2">
    <source>
        <dbReference type="ARBA" id="ARBA00022827"/>
    </source>
</evidence>
<evidence type="ECO:0000256" key="1">
    <source>
        <dbReference type="ARBA" id="ARBA00022630"/>
    </source>
</evidence>
<dbReference type="PANTHER" id="PTHR11748">
    <property type="entry name" value="D-LACTATE DEHYDROGENASE"/>
    <property type="match status" value="1"/>
</dbReference>
<name>A0ABR1HV43_9HYPO</name>
<feature type="domain" description="FAD-binding PCMH-type" evidence="4">
    <location>
        <begin position="111"/>
        <end position="303"/>
    </location>
</feature>
<dbReference type="InterPro" id="IPR016166">
    <property type="entry name" value="FAD-bd_PCMH"/>
</dbReference>
<keyword evidence="1" id="KW-0285">Flavoprotein</keyword>
<protein>
    <recommendedName>
        <fullName evidence="4">FAD-binding PCMH-type domain-containing protein</fullName>
    </recommendedName>
</protein>
<dbReference type="PROSITE" id="PS51387">
    <property type="entry name" value="FAD_PCMH"/>
    <property type="match status" value="1"/>
</dbReference>
<dbReference type="InterPro" id="IPR016169">
    <property type="entry name" value="FAD-bd_PCMH_sub2"/>
</dbReference>
<reference evidence="5 6" key="1">
    <citation type="journal article" date="2025" name="Microbiol. Resour. Announc.">
        <title>Draft genome sequences for Neonectria magnoliae and Neonectria punicea, canker pathogens of Liriodendron tulipifera and Acer saccharum in West Virginia.</title>
        <authorList>
            <person name="Petronek H.M."/>
            <person name="Kasson M.T."/>
            <person name="Metheny A.M."/>
            <person name="Stauder C.M."/>
            <person name="Lovett B."/>
            <person name="Lynch S.C."/>
            <person name="Garnas J.R."/>
            <person name="Kasson L.R."/>
            <person name="Stajich J.E."/>
        </authorList>
    </citation>
    <scope>NUCLEOTIDE SEQUENCE [LARGE SCALE GENOMIC DNA]</scope>
    <source>
        <strain evidence="5 6">NRRL 64653</strain>
    </source>
</reference>
<gene>
    <name evidence="5" type="ORF">QQX98_000052</name>
</gene>
<comment type="caution">
    <text evidence="5">The sequence shown here is derived from an EMBL/GenBank/DDBJ whole genome shotgun (WGS) entry which is preliminary data.</text>
</comment>
<accession>A0ABR1HV43</accession>
<organism evidence="5 6">
    <name type="scientific">Neonectria punicea</name>
    <dbReference type="NCBI Taxonomy" id="979145"/>
    <lineage>
        <taxon>Eukaryota</taxon>
        <taxon>Fungi</taxon>
        <taxon>Dikarya</taxon>
        <taxon>Ascomycota</taxon>
        <taxon>Pezizomycotina</taxon>
        <taxon>Sordariomycetes</taxon>
        <taxon>Hypocreomycetidae</taxon>
        <taxon>Hypocreales</taxon>
        <taxon>Nectriaceae</taxon>
        <taxon>Neonectria</taxon>
    </lineage>
</organism>
<dbReference type="InterPro" id="IPR016170">
    <property type="entry name" value="Cytok_DH_C_sf"/>
</dbReference>
<dbReference type="Proteomes" id="UP001498476">
    <property type="component" value="Unassembled WGS sequence"/>
</dbReference>
<dbReference type="InterPro" id="IPR016164">
    <property type="entry name" value="FAD-linked_Oxase-like_C"/>
</dbReference>
<keyword evidence="2" id="KW-0274">FAD</keyword>
<dbReference type="InterPro" id="IPR016167">
    <property type="entry name" value="FAD-bd_PCMH_sub1"/>
</dbReference>
<dbReference type="InterPro" id="IPR036318">
    <property type="entry name" value="FAD-bd_PCMH-like_sf"/>
</dbReference>
<evidence type="ECO:0000259" key="4">
    <source>
        <dbReference type="PROSITE" id="PS51387"/>
    </source>
</evidence>
<dbReference type="PANTHER" id="PTHR11748:SF114">
    <property type="entry name" value="ARYL-ALCOHOL OXIDASE VANILLYL-ALCOHOL OXIDASE (AFU_ORTHOLOGUE AFUA_3G09500)-RELATED"/>
    <property type="match status" value="1"/>
</dbReference>
<dbReference type="EMBL" id="JAZAVJ010000001">
    <property type="protein sequence ID" value="KAK7425138.1"/>
    <property type="molecule type" value="Genomic_DNA"/>
</dbReference>
<dbReference type="Gene3D" id="3.30.465.10">
    <property type="match status" value="1"/>
</dbReference>
<evidence type="ECO:0000313" key="6">
    <source>
        <dbReference type="Proteomes" id="UP001498476"/>
    </source>
</evidence>
<proteinExistence type="predicted"/>
<dbReference type="Pfam" id="PF01565">
    <property type="entry name" value="FAD_binding_4"/>
    <property type="match status" value="1"/>
</dbReference>
<dbReference type="Gene3D" id="3.30.43.10">
    <property type="entry name" value="Uridine Diphospho-n-acetylenolpyruvylglucosamine Reductase, domain 2"/>
    <property type="match status" value="1"/>
</dbReference>
<dbReference type="SUPFAM" id="SSF55103">
    <property type="entry name" value="FAD-linked oxidases, C-terminal domain"/>
    <property type="match status" value="1"/>
</dbReference>
<feature type="compositionally biased region" description="Low complexity" evidence="3">
    <location>
        <begin position="1"/>
        <end position="12"/>
    </location>
</feature>
<keyword evidence="6" id="KW-1185">Reference proteome</keyword>
<feature type="region of interest" description="Disordered" evidence="3">
    <location>
        <begin position="1"/>
        <end position="27"/>
    </location>
</feature>
<dbReference type="SUPFAM" id="SSF56176">
    <property type="entry name" value="FAD-binding/transporter-associated domain-like"/>
    <property type="match status" value="1"/>
</dbReference>
<evidence type="ECO:0000256" key="3">
    <source>
        <dbReference type="SAM" id="MobiDB-lite"/>
    </source>
</evidence>
<evidence type="ECO:0000313" key="5">
    <source>
        <dbReference type="EMBL" id="KAK7425138.1"/>
    </source>
</evidence>